<dbReference type="GO" id="GO:0016740">
    <property type="term" value="F:transferase activity"/>
    <property type="evidence" value="ECO:0007669"/>
    <property type="project" value="UniProtKB-KW"/>
</dbReference>
<dbReference type="Gene3D" id="2.160.10.10">
    <property type="entry name" value="Hexapeptide repeat proteins"/>
    <property type="match status" value="1"/>
</dbReference>
<dbReference type="InterPro" id="IPR011004">
    <property type="entry name" value="Trimer_LpxA-like_sf"/>
</dbReference>
<dbReference type="InterPro" id="IPR001451">
    <property type="entry name" value="Hexapep"/>
</dbReference>
<dbReference type="InterPro" id="IPR051159">
    <property type="entry name" value="Hexapeptide_acetyltransf"/>
</dbReference>
<dbReference type="Pfam" id="PF00132">
    <property type="entry name" value="Hexapep"/>
    <property type="match status" value="1"/>
</dbReference>
<accession>Q84BK6</accession>
<dbReference type="SUPFAM" id="SSF51161">
    <property type="entry name" value="Trimeric LpxA-like enzymes"/>
    <property type="match status" value="1"/>
</dbReference>
<dbReference type="EMBL" id="AY144595">
    <property type="protein sequence ID" value="AAN10301.1"/>
    <property type="molecule type" value="Genomic_DNA"/>
</dbReference>
<dbReference type="PANTHER" id="PTHR23416:SF78">
    <property type="entry name" value="LIPOPOLYSACCHARIDE BIOSYNTHESIS O-ACETYL TRANSFERASE WBBJ-RELATED"/>
    <property type="match status" value="1"/>
</dbReference>
<protein>
    <submittedName>
        <fullName evidence="1">O-acetyl transferase</fullName>
    </submittedName>
</protein>
<keyword evidence="1" id="KW-0808">Transferase</keyword>
<reference evidence="1" key="2">
    <citation type="journal article" date="2003" name="Microbiology">
        <title>Detection and genetic analysis of group II capsules in Aeromonas hydrophila.</title>
        <authorList>
            <person name="Zhang Y.L."/>
            <person name="Lau Y.L."/>
            <person name="Arakawa E."/>
            <person name="Leung K.Y."/>
        </authorList>
    </citation>
    <scope>NUCLEOTIDE SEQUENCE</scope>
    <source>
        <strain evidence="1">PPD11/90</strain>
    </source>
</reference>
<proteinExistence type="predicted"/>
<dbReference type="PANTHER" id="PTHR23416">
    <property type="entry name" value="SIALIC ACID SYNTHASE-RELATED"/>
    <property type="match status" value="1"/>
</dbReference>
<reference evidence="1" key="1">
    <citation type="submission" date="2002-08" db="EMBL/GenBank/DDBJ databases">
        <authorList>
            <person name="Zhang Y."/>
            <person name="Lau Y.L."/>
            <person name="Leung K.Y."/>
        </authorList>
    </citation>
    <scope>NUCLEOTIDE SEQUENCE</scope>
    <source>
        <strain evidence="1">PPD11/90</strain>
    </source>
</reference>
<dbReference type="AlphaFoldDB" id="Q84BK6"/>
<sequence>MIRIKSKDDMLKVGSNFFHGHLPEMINSEILLDGENNIIYCQDNVTLKNVTLRFLGNNSVVFLSSSKHSYTLTTNIFNNSVLFFGEDNYFNPHGQTMSLILSEGKNIFFGSRCLLSFGISVRLADPHLIFDAKTKKRINHSKSVFVGDHVWIGQDTLLLKGTNIGSGSIIGANSVLSNKIVHSNSSWAGNPAKILRNDVFYTEECVHNWGQDETEKFSKKDTDAYIFSFKDGETRSFNCIDNDITSLAGAKEKLGYIISNISSFDKKNRFFIPSST</sequence>
<evidence type="ECO:0000313" key="1">
    <source>
        <dbReference type="EMBL" id="AAN10301.1"/>
    </source>
</evidence>
<name>Q84BK6_AERHY</name>
<organism evidence="1">
    <name type="scientific">Aeromonas hydrophila</name>
    <dbReference type="NCBI Taxonomy" id="644"/>
    <lineage>
        <taxon>Bacteria</taxon>
        <taxon>Pseudomonadati</taxon>
        <taxon>Pseudomonadota</taxon>
        <taxon>Gammaproteobacteria</taxon>
        <taxon>Aeromonadales</taxon>
        <taxon>Aeromonadaceae</taxon>
        <taxon>Aeromonas</taxon>
    </lineage>
</organism>